<evidence type="ECO:0000313" key="8">
    <source>
        <dbReference type="EMBL" id="KAF4674251.1"/>
    </source>
</evidence>
<dbReference type="Pfam" id="PF13520">
    <property type="entry name" value="AA_permease_2"/>
    <property type="match status" value="1"/>
</dbReference>
<organism evidence="8 9">
    <name type="scientific">Perkinsus chesapeaki</name>
    <name type="common">Clam parasite</name>
    <name type="synonym">Perkinsus andrewsi</name>
    <dbReference type="NCBI Taxonomy" id="330153"/>
    <lineage>
        <taxon>Eukaryota</taxon>
        <taxon>Sar</taxon>
        <taxon>Alveolata</taxon>
        <taxon>Perkinsozoa</taxon>
        <taxon>Perkinsea</taxon>
        <taxon>Perkinsida</taxon>
        <taxon>Perkinsidae</taxon>
        <taxon>Perkinsus</taxon>
    </lineage>
</organism>
<dbReference type="PANTHER" id="PTHR43243:SF4">
    <property type="entry name" value="CATIONIC AMINO ACID TRANSPORTER 4"/>
    <property type="match status" value="1"/>
</dbReference>
<evidence type="ECO:0000256" key="3">
    <source>
        <dbReference type="ARBA" id="ARBA00022692"/>
    </source>
</evidence>
<evidence type="ECO:0000259" key="7">
    <source>
        <dbReference type="Pfam" id="PF13906"/>
    </source>
</evidence>
<feature type="transmembrane region" description="Helical" evidence="6">
    <location>
        <begin position="213"/>
        <end position="231"/>
    </location>
</feature>
<comment type="subcellular location">
    <subcellularLocation>
        <location evidence="1">Membrane</location>
        <topology evidence="1">Multi-pass membrane protein</topology>
    </subcellularLocation>
</comment>
<feature type="transmembrane region" description="Helical" evidence="6">
    <location>
        <begin position="281"/>
        <end position="305"/>
    </location>
</feature>
<dbReference type="Proteomes" id="UP000591131">
    <property type="component" value="Unassembled WGS sequence"/>
</dbReference>
<keyword evidence="5 6" id="KW-0472">Membrane</keyword>
<feature type="transmembrane region" description="Helical" evidence="6">
    <location>
        <begin position="495"/>
        <end position="511"/>
    </location>
</feature>
<sequence>MGVRRPSSRMNGSNAASEIWRRMTRCKTEAILREEQKEEQKDGSGLKKVLSFWHVFLFGIANTVGSGIFVTPGTAAKEYAGPALFISFMIAGLACGLSGICYADYSSRLPASGGAYSYVYSSLGEYLGFLSGMCLTLEYGVSSAAIARGFAGYLRELIEACGVSVPSVLQEYPVNGSNVLVLDLLPPLLCIAVAGLCTMGVRESAWVSSLMTVCNISMILFIIIAGLPFFAPDHFSDFAPRGAAGILGGASFVFFSYAGWDAVCVLSEEVEKPTVVIPRAIGITISVTATLYALVSISLIGMVGVDQINPLTPIFSAFQYIGLDWAAIVVAVAAVTCSVTATYGTSAGQPRVFYRMGKDGLLSPKFTKVNSKGSPVYGIFWTSVLTVIISALLDFDILNQAISAGILLMQGFVCVGCVLRRIRRGIPKSSDAVYDKIDKEARIYLGGMMVVLIVAGLCLQGGPGSEIAVYVFLCLYAAGLVAFALRTWKLMGSNALTLIVPMAAVTVNIFIMASLGWLAFCIVLVYFVLGSVIYFGYGIRHSAMNDLRLNPVTDSEMIDIMEAEVASQK</sequence>
<dbReference type="AlphaFoldDB" id="A0A7J6MTM7"/>
<feature type="transmembrane region" description="Helical" evidence="6">
    <location>
        <begin position="325"/>
        <end position="346"/>
    </location>
</feature>
<dbReference type="Gene3D" id="1.20.1740.10">
    <property type="entry name" value="Amino acid/polyamine transporter I"/>
    <property type="match status" value="1"/>
</dbReference>
<evidence type="ECO:0000256" key="4">
    <source>
        <dbReference type="ARBA" id="ARBA00022989"/>
    </source>
</evidence>
<feature type="transmembrane region" description="Helical" evidence="6">
    <location>
        <begin position="468"/>
        <end position="488"/>
    </location>
</feature>
<feature type="transmembrane region" description="Helical" evidence="6">
    <location>
        <begin position="375"/>
        <end position="395"/>
    </location>
</feature>
<feature type="transmembrane region" description="Helical" evidence="6">
    <location>
        <begin position="83"/>
        <end position="105"/>
    </location>
</feature>
<proteinExistence type="predicted"/>
<keyword evidence="3 6" id="KW-0812">Transmembrane</keyword>
<evidence type="ECO:0000256" key="6">
    <source>
        <dbReference type="SAM" id="Phobius"/>
    </source>
</evidence>
<dbReference type="PIRSF" id="PIRSF006060">
    <property type="entry name" value="AA_transporter"/>
    <property type="match status" value="1"/>
</dbReference>
<feature type="transmembrane region" description="Helical" evidence="6">
    <location>
        <begin position="126"/>
        <end position="147"/>
    </location>
</feature>
<dbReference type="InterPro" id="IPR029485">
    <property type="entry name" value="CAT_C"/>
</dbReference>
<evidence type="ECO:0000256" key="5">
    <source>
        <dbReference type="ARBA" id="ARBA00023136"/>
    </source>
</evidence>
<dbReference type="GO" id="GO:0016020">
    <property type="term" value="C:membrane"/>
    <property type="evidence" value="ECO:0007669"/>
    <property type="project" value="UniProtKB-SubCell"/>
</dbReference>
<keyword evidence="9" id="KW-1185">Reference proteome</keyword>
<feature type="domain" description="Cationic amino acid transporter C-terminal" evidence="7">
    <location>
        <begin position="499"/>
        <end position="542"/>
    </location>
</feature>
<dbReference type="InterPro" id="IPR002293">
    <property type="entry name" value="AA/rel_permease1"/>
</dbReference>
<protein>
    <recommendedName>
        <fullName evidence="7">Cationic amino acid transporter C-terminal domain-containing protein</fullName>
    </recommendedName>
</protein>
<name>A0A7J6MTM7_PERCH</name>
<feature type="transmembrane region" description="Helical" evidence="6">
    <location>
        <begin position="243"/>
        <end position="260"/>
    </location>
</feature>
<keyword evidence="4 6" id="KW-1133">Transmembrane helix</keyword>
<evidence type="ECO:0000256" key="2">
    <source>
        <dbReference type="ARBA" id="ARBA00022448"/>
    </source>
</evidence>
<gene>
    <name evidence="8" type="ORF">FOL47_009531</name>
</gene>
<reference evidence="8 9" key="1">
    <citation type="submission" date="2020-04" db="EMBL/GenBank/DDBJ databases">
        <title>Perkinsus chesapeaki whole genome sequence.</title>
        <authorList>
            <person name="Bogema D.R."/>
        </authorList>
    </citation>
    <scope>NUCLEOTIDE SEQUENCE [LARGE SCALE GENOMIC DNA]</scope>
    <source>
        <strain evidence="8">ATCC PRA-425</strain>
    </source>
</reference>
<keyword evidence="2" id="KW-0813">Transport</keyword>
<feature type="transmembrane region" description="Helical" evidence="6">
    <location>
        <begin position="50"/>
        <end position="71"/>
    </location>
</feature>
<comment type="caution">
    <text evidence="8">The sequence shown here is derived from an EMBL/GenBank/DDBJ whole genome shotgun (WGS) entry which is preliminary data.</text>
</comment>
<accession>A0A7J6MTM7</accession>
<dbReference type="GO" id="GO:0015171">
    <property type="term" value="F:amino acid transmembrane transporter activity"/>
    <property type="evidence" value="ECO:0007669"/>
    <property type="project" value="TreeGrafter"/>
</dbReference>
<dbReference type="EMBL" id="JAAPAO010000067">
    <property type="protein sequence ID" value="KAF4674251.1"/>
    <property type="molecule type" value="Genomic_DNA"/>
</dbReference>
<feature type="transmembrane region" description="Helical" evidence="6">
    <location>
        <begin position="517"/>
        <end position="539"/>
    </location>
</feature>
<dbReference type="Pfam" id="PF13906">
    <property type="entry name" value="AA_permease_C"/>
    <property type="match status" value="1"/>
</dbReference>
<evidence type="ECO:0000256" key="1">
    <source>
        <dbReference type="ARBA" id="ARBA00004141"/>
    </source>
</evidence>
<feature type="transmembrane region" description="Helical" evidence="6">
    <location>
        <begin position="179"/>
        <end position="201"/>
    </location>
</feature>
<evidence type="ECO:0000313" key="9">
    <source>
        <dbReference type="Proteomes" id="UP000591131"/>
    </source>
</evidence>
<feature type="transmembrane region" description="Helical" evidence="6">
    <location>
        <begin position="401"/>
        <end position="422"/>
    </location>
</feature>
<dbReference type="PANTHER" id="PTHR43243">
    <property type="entry name" value="INNER MEMBRANE TRANSPORTER YGJI-RELATED"/>
    <property type="match status" value="1"/>
</dbReference>
<dbReference type="OrthoDB" id="5982228at2759"/>
<feature type="transmembrane region" description="Helical" evidence="6">
    <location>
        <begin position="443"/>
        <end position="462"/>
    </location>
</feature>